<dbReference type="STRING" id="910347.SAMN05421773_103239"/>
<dbReference type="InterPro" id="IPR005135">
    <property type="entry name" value="Endo/exonuclease/phosphatase"/>
</dbReference>
<sequence>MFTATAAGAVLAGPYDRGVRILTWNLWWRFGPWEQRRKAILSVLREARPDVVGLQEVWEAGGENLAGWLAGELDMHWAWAPAGLPPHWRPFVTELGETVGNAVLSRWPISEHQVRALPSGDGPPEGRVALFALVEAERVRLPFFTTHLHSAPSGSAVRCAQVTELARFVAERHGTGTFPPVVTGDFNAEPDSDEMRLFAGAKTAPAVPGQTLIDVWRYADPHQPSATWDRANGYLTHPAAVSARIDYIHLGLPGLASSFGVRSVGRAGDGPVDGVWASDHMAVFADLAVAPED</sequence>
<feature type="domain" description="Endonuclease/exonuclease/phosphatase" evidence="1">
    <location>
        <begin position="22"/>
        <end position="280"/>
    </location>
</feature>
<dbReference type="Pfam" id="PF03372">
    <property type="entry name" value="Exo_endo_phos"/>
    <property type="match status" value="1"/>
</dbReference>
<keyword evidence="2" id="KW-0378">Hydrolase</keyword>
<keyword evidence="3" id="KW-1185">Reference proteome</keyword>
<keyword evidence="2" id="KW-0269">Exonuclease</keyword>
<dbReference type="AlphaFoldDB" id="A0A1I1J0E9"/>
<dbReference type="GO" id="GO:0004527">
    <property type="term" value="F:exonuclease activity"/>
    <property type="evidence" value="ECO:0007669"/>
    <property type="project" value="UniProtKB-KW"/>
</dbReference>
<evidence type="ECO:0000313" key="3">
    <source>
        <dbReference type="Proteomes" id="UP000199207"/>
    </source>
</evidence>
<gene>
    <name evidence="2" type="ORF">SAMN05421773_103239</name>
</gene>
<dbReference type="Gene3D" id="3.60.10.10">
    <property type="entry name" value="Endonuclease/exonuclease/phosphatase"/>
    <property type="match status" value="1"/>
</dbReference>
<keyword evidence="2" id="KW-0255">Endonuclease</keyword>
<evidence type="ECO:0000259" key="1">
    <source>
        <dbReference type="Pfam" id="PF03372"/>
    </source>
</evidence>
<dbReference type="PANTHER" id="PTHR14859:SF1">
    <property type="entry name" value="PGAP2-INTERACTING PROTEIN"/>
    <property type="match status" value="1"/>
</dbReference>
<dbReference type="EMBL" id="FOLM01000003">
    <property type="protein sequence ID" value="SFC41885.1"/>
    <property type="molecule type" value="Genomic_DNA"/>
</dbReference>
<name>A0A1I1J0E9_9ACTN</name>
<accession>A0A1I1J0E9</accession>
<dbReference type="Proteomes" id="UP000199207">
    <property type="component" value="Unassembled WGS sequence"/>
</dbReference>
<organism evidence="2 3">
    <name type="scientific">Streptomyces aidingensis</name>
    <dbReference type="NCBI Taxonomy" id="910347"/>
    <lineage>
        <taxon>Bacteria</taxon>
        <taxon>Bacillati</taxon>
        <taxon>Actinomycetota</taxon>
        <taxon>Actinomycetes</taxon>
        <taxon>Kitasatosporales</taxon>
        <taxon>Streptomycetaceae</taxon>
        <taxon>Streptomyces</taxon>
    </lineage>
</organism>
<proteinExistence type="predicted"/>
<evidence type="ECO:0000313" key="2">
    <source>
        <dbReference type="EMBL" id="SFC41885.1"/>
    </source>
</evidence>
<dbReference type="GO" id="GO:0004519">
    <property type="term" value="F:endonuclease activity"/>
    <property type="evidence" value="ECO:0007669"/>
    <property type="project" value="UniProtKB-KW"/>
</dbReference>
<dbReference type="PANTHER" id="PTHR14859">
    <property type="entry name" value="CALCOFLUOR WHITE HYPERSENSITIVE PROTEIN PRECURSOR"/>
    <property type="match status" value="1"/>
</dbReference>
<reference evidence="2 3" key="1">
    <citation type="submission" date="2016-10" db="EMBL/GenBank/DDBJ databases">
        <authorList>
            <person name="de Groot N.N."/>
        </authorList>
    </citation>
    <scope>NUCLEOTIDE SEQUENCE [LARGE SCALE GENOMIC DNA]</scope>
    <source>
        <strain evidence="2 3">CGMCC 4.5739</strain>
    </source>
</reference>
<protein>
    <submittedName>
        <fullName evidence="2">Metal-dependent hydrolase, endonuclease/exonuclease/phosphatase family</fullName>
    </submittedName>
</protein>
<dbReference type="InterPro" id="IPR051916">
    <property type="entry name" value="GPI-anchor_lipid_remodeler"/>
</dbReference>
<keyword evidence="2" id="KW-0540">Nuclease</keyword>
<dbReference type="InterPro" id="IPR036691">
    <property type="entry name" value="Endo/exonu/phosph_ase_sf"/>
</dbReference>
<dbReference type="GO" id="GO:0016020">
    <property type="term" value="C:membrane"/>
    <property type="evidence" value="ECO:0007669"/>
    <property type="project" value="GOC"/>
</dbReference>
<dbReference type="SUPFAM" id="SSF56219">
    <property type="entry name" value="DNase I-like"/>
    <property type="match status" value="1"/>
</dbReference>
<dbReference type="GO" id="GO:0006506">
    <property type="term" value="P:GPI anchor biosynthetic process"/>
    <property type="evidence" value="ECO:0007669"/>
    <property type="project" value="TreeGrafter"/>
</dbReference>